<keyword evidence="1" id="KW-1133">Transmembrane helix</keyword>
<evidence type="ECO:0000313" key="2">
    <source>
        <dbReference type="EMBL" id="KAL3765532.1"/>
    </source>
</evidence>
<sequence length="262" mass="28836">MAAINPVLQLVVVVALCLVPYIPAVSSLSSSSSPLKGYHFGTSSSTSSSNLNIPKVTASDALRQGRKKQQSYVPDGLTLEQYTQIKNDELAKFRSMNLGAWGPRFQLVDGDPDSNWFNLPSLWTGGYNANNNLNNGKLKQKPNQQSESRRNLMGQRVGGMAHVLAICLRRYALAYMMLLLSTQLLLNRSLPSAKIFMSTPKWHTVGKTLLVPFATLKLLNLISRTMIEKKLMGEVEIMKRNGTTKLSAAVALLMGLVSIVLR</sequence>
<proteinExistence type="predicted"/>
<keyword evidence="1" id="KW-0812">Transmembrane</keyword>
<protein>
    <submittedName>
        <fullName evidence="2">Uncharacterized protein</fullName>
    </submittedName>
</protein>
<evidence type="ECO:0000313" key="3">
    <source>
        <dbReference type="Proteomes" id="UP001530293"/>
    </source>
</evidence>
<name>A0ABD3MTH4_9STRA</name>
<accession>A0ABD3MTH4</accession>
<evidence type="ECO:0000256" key="1">
    <source>
        <dbReference type="SAM" id="Phobius"/>
    </source>
</evidence>
<dbReference type="Proteomes" id="UP001530293">
    <property type="component" value="Unassembled WGS sequence"/>
</dbReference>
<feature type="transmembrane region" description="Helical" evidence="1">
    <location>
        <begin position="6"/>
        <end position="26"/>
    </location>
</feature>
<keyword evidence="3" id="KW-1185">Reference proteome</keyword>
<gene>
    <name evidence="2" type="ORF">ACHAWU_003073</name>
</gene>
<organism evidence="2 3">
    <name type="scientific">Discostella pseudostelligera</name>
    <dbReference type="NCBI Taxonomy" id="259834"/>
    <lineage>
        <taxon>Eukaryota</taxon>
        <taxon>Sar</taxon>
        <taxon>Stramenopiles</taxon>
        <taxon>Ochrophyta</taxon>
        <taxon>Bacillariophyta</taxon>
        <taxon>Coscinodiscophyceae</taxon>
        <taxon>Thalassiosirophycidae</taxon>
        <taxon>Stephanodiscales</taxon>
        <taxon>Stephanodiscaceae</taxon>
        <taxon>Discostella</taxon>
    </lineage>
</organism>
<reference evidence="2 3" key="1">
    <citation type="submission" date="2024-10" db="EMBL/GenBank/DDBJ databases">
        <title>Updated reference genomes for cyclostephanoid diatoms.</title>
        <authorList>
            <person name="Roberts W.R."/>
            <person name="Alverson A.J."/>
        </authorList>
    </citation>
    <scope>NUCLEOTIDE SEQUENCE [LARGE SCALE GENOMIC DNA]</scope>
    <source>
        <strain evidence="2 3">AJA232-27</strain>
    </source>
</reference>
<dbReference type="EMBL" id="JALLBG020000095">
    <property type="protein sequence ID" value="KAL3765532.1"/>
    <property type="molecule type" value="Genomic_DNA"/>
</dbReference>
<keyword evidence="1" id="KW-0472">Membrane</keyword>
<dbReference type="AlphaFoldDB" id="A0ABD3MTH4"/>
<comment type="caution">
    <text evidence="2">The sequence shown here is derived from an EMBL/GenBank/DDBJ whole genome shotgun (WGS) entry which is preliminary data.</text>
</comment>